<dbReference type="Gene3D" id="3.40.720.10">
    <property type="entry name" value="Alkaline Phosphatase, subunit A"/>
    <property type="match status" value="1"/>
</dbReference>
<proteinExistence type="predicted"/>
<dbReference type="InterPro" id="IPR012710">
    <property type="entry name" value="Phosphonoacetate_hydro"/>
</dbReference>
<keyword evidence="2" id="KW-1185">Reference proteome</keyword>
<organism evidence="1 2">
    <name type="scientific">Exophiala aquamarina CBS 119918</name>
    <dbReference type="NCBI Taxonomy" id="1182545"/>
    <lineage>
        <taxon>Eukaryota</taxon>
        <taxon>Fungi</taxon>
        <taxon>Dikarya</taxon>
        <taxon>Ascomycota</taxon>
        <taxon>Pezizomycotina</taxon>
        <taxon>Eurotiomycetes</taxon>
        <taxon>Chaetothyriomycetidae</taxon>
        <taxon>Chaetothyriales</taxon>
        <taxon>Herpotrichiellaceae</taxon>
        <taxon>Exophiala</taxon>
    </lineage>
</organism>
<dbReference type="InterPro" id="IPR002591">
    <property type="entry name" value="Phosphodiest/P_Trfase"/>
</dbReference>
<dbReference type="GeneID" id="25286146"/>
<dbReference type="Gene3D" id="3.30.1360.110">
    <property type="entry name" value="Domain 2, Phosphonoacetate Hydrolase"/>
    <property type="match status" value="1"/>
</dbReference>
<dbReference type="SUPFAM" id="SSF53649">
    <property type="entry name" value="Alkaline phosphatase-like"/>
    <property type="match status" value="1"/>
</dbReference>
<name>A0A072NY96_9EURO</name>
<dbReference type="InterPro" id="IPR023116">
    <property type="entry name" value="Phosphonoacetate_hydro_insert"/>
</dbReference>
<keyword evidence="1" id="KW-0378">Hydrolase</keyword>
<gene>
    <name evidence="1" type="ORF">A1O9_11246</name>
</gene>
<dbReference type="PANTHER" id="PTHR10151">
    <property type="entry name" value="ECTONUCLEOTIDE PYROPHOSPHATASE/PHOSPHODIESTERASE"/>
    <property type="match status" value="1"/>
</dbReference>
<dbReference type="AlphaFoldDB" id="A0A072NY96"/>
<reference evidence="1 2" key="1">
    <citation type="submission" date="2013-03" db="EMBL/GenBank/DDBJ databases">
        <title>The Genome Sequence of Exophiala aquamarina CBS 119918.</title>
        <authorList>
            <consortium name="The Broad Institute Genomics Platform"/>
            <person name="Cuomo C."/>
            <person name="de Hoog S."/>
            <person name="Gorbushina A."/>
            <person name="Walker B."/>
            <person name="Young S.K."/>
            <person name="Zeng Q."/>
            <person name="Gargeya S."/>
            <person name="Fitzgerald M."/>
            <person name="Haas B."/>
            <person name="Abouelleil A."/>
            <person name="Allen A.W."/>
            <person name="Alvarado L."/>
            <person name="Arachchi H.M."/>
            <person name="Berlin A.M."/>
            <person name="Chapman S.B."/>
            <person name="Gainer-Dewar J."/>
            <person name="Goldberg J."/>
            <person name="Griggs A."/>
            <person name="Gujja S."/>
            <person name="Hansen M."/>
            <person name="Howarth C."/>
            <person name="Imamovic A."/>
            <person name="Ireland A."/>
            <person name="Larimer J."/>
            <person name="McCowan C."/>
            <person name="Murphy C."/>
            <person name="Pearson M."/>
            <person name="Poon T.W."/>
            <person name="Priest M."/>
            <person name="Roberts A."/>
            <person name="Saif S."/>
            <person name="Shea T."/>
            <person name="Sisk P."/>
            <person name="Sykes S."/>
            <person name="Wortman J."/>
            <person name="Nusbaum C."/>
            <person name="Birren B."/>
        </authorList>
    </citation>
    <scope>NUCLEOTIDE SEQUENCE [LARGE SCALE GENOMIC DNA]</scope>
    <source>
        <strain evidence="1 2">CBS 119918</strain>
    </source>
</reference>
<protein>
    <submittedName>
        <fullName evidence="1">Phosphonoacetate hydrolase</fullName>
    </submittedName>
</protein>
<dbReference type="NCBIfam" id="TIGR02335">
    <property type="entry name" value="hydr_PhnA"/>
    <property type="match status" value="1"/>
</dbReference>
<comment type="caution">
    <text evidence="1">The sequence shown here is derived from an EMBL/GenBank/DDBJ whole genome shotgun (WGS) entry which is preliminary data.</text>
</comment>
<dbReference type="PANTHER" id="PTHR10151:SF120">
    <property type="entry name" value="BIS(5'-ADENOSYL)-TRIPHOSPHATASE"/>
    <property type="match status" value="1"/>
</dbReference>
<accession>A0A072NY96</accession>
<dbReference type="EMBL" id="AMGV01000016">
    <property type="protein sequence ID" value="KEF52829.1"/>
    <property type="molecule type" value="Genomic_DNA"/>
</dbReference>
<evidence type="ECO:0000313" key="2">
    <source>
        <dbReference type="Proteomes" id="UP000027920"/>
    </source>
</evidence>
<dbReference type="OrthoDB" id="445007at2759"/>
<dbReference type="VEuPathDB" id="FungiDB:A1O9_11246"/>
<dbReference type="Pfam" id="PF01663">
    <property type="entry name" value="Phosphodiest"/>
    <property type="match status" value="1"/>
</dbReference>
<dbReference type="InterPro" id="IPR017850">
    <property type="entry name" value="Alkaline_phosphatase_core_sf"/>
</dbReference>
<dbReference type="STRING" id="1182545.A0A072NY96"/>
<dbReference type="Proteomes" id="UP000027920">
    <property type="component" value="Unassembled WGS sequence"/>
</dbReference>
<dbReference type="RefSeq" id="XP_013255419.1">
    <property type="nucleotide sequence ID" value="XM_013399965.1"/>
</dbReference>
<sequence>METVQSLPDKSAYISVHGRKYSLPTRPTVAVCIDGFDPEYLSQGIADGIIPHLGRFVASGFAVTAKGAMPSFTNPNNLSIITGAPTSAHGVAGNFFLDKESKKEFMLLDDSMLRGTTILKEMASRGVRVAAVTAKDKLRRIIAHGLKPENGAISFSSEKVRDCTMAENGVCDVEEWIGRPAPSQYSGDLSLFVLDAGVKILEEDRADLLYLTLSDFIQHHHAPGSQESNEFMKALDARLGQLTSLGALVAVTGDHGMSDKADEDGKPNVLFLQDVLEDKWGRGVARIICPITDPFVKHHGALGSFVRVHLADNTKVGELLEFCKGLPHVELALDGKSAAETFEMPLDREADIVVIAKDNAVIGSRAAEHDLSSISGHRLRSHGGLSEQEIPLLLSGPVKDQTASKRTAWRNFDIFHLLLNEAA</sequence>
<dbReference type="GO" id="GO:0047400">
    <property type="term" value="F:phosphonoacetate hydrolase activity"/>
    <property type="evidence" value="ECO:0007669"/>
    <property type="project" value="InterPro"/>
</dbReference>
<dbReference type="CDD" id="cd16018">
    <property type="entry name" value="Enpp"/>
    <property type="match status" value="1"/>
</dbReference>
<dbReference type="HOGENOM" id="CLU_031297_0_0_1"/>
<evidence type="ECO:0000313" key="1">
    <source>
        <dbReference type="EMBL" id="KEF52829.1"/>
    </source>
</evidence>